<dbReference type="Proteomes" id="UP000528964">
    <property type="component" value="Unassembled WGS sequence"/>
</dbReference>
<organism evidence="2 3">
    <name type="scientific">Hansschlegelia beijingensis</name>
    <dbReference type="NCBI Taxonomy" id="1133344"/>
    <lineage>
        <taxon>Bacteria</taxon>
        <taxon>Pseudomonadati</taxon>
        <taxon>Pseudomonadota</taxon>
        <taxon>Alphaproteobacteria</taxon>
        <taxon>Hyphomicrobiales</taxon>
        <taxon>Methylopilaceae</taxon>
        <taxon>Hansschlegelia</taxon>
    </lineage>
</organism>
<gene>
    <name evidence="2" type="ORF">GGR24_001446</name>
</gene>
<sequence>MSTTDDFVQRVMTVWRDYETPDLPSTKAWEPKKAEIRDALAVTLAGILKDIIDRGFEGDNVTVATWEELEDIPPTRVGQAGFATDDAGTHPQDGSDVPNQGSYSATADLVWKRIGDFVPLTTTKVANLDTLIGSILDTSGASPFVRVTDDRISVTDEFGFEMLGLSAAGLEYGGMAFVPSSAVEGLVPVDRWGFETQPSGQSTSPNAGQPGTVTQFEVGGVVDTDDGGEANVVAEIDGPDWTKVRAEFSTDAFGTNVVYQTPEISPTVTDKVADGSQVWRTAKFRCKGLPRNTRLYCHLFVDGRRYLGSPPSFLSWPAKGVPADFVFWFGACSRTSQSPRIPMLDYIARQDDFHFLLHLGDFVYDNITANDIYALRSGGLRLGRAHASLAAVLRKAALIVIYDDHDGFGANDNNRDNAAWSGYQKSVQAWLEAGAGYRPMQIALGEIDPSKLTLAQQFDIAHCRFIVMDTRVQSTKLGGTVLGNGVNPVGSWNQVAAIKAALVQAGADGIKHVFLCSPRGIGNAHDGLMNPYWSADYIGLCNYIRDTPGIPFVTMLSGDFHWSHVDFSTYTDKSTGGGCLMPGAMSSAFMSNAFTDPSLVTSWPGTPTRTGKFTSSTSTAEFAIRVAVKAAGGWEMKVYGAPFDEDGVPTLLDTFDCDEVDLKRTIQFASSTLTVPAGEPILLPMLCSGLGHKGGGAAEYKRGSEAAVPFELRPMARDQTVEAGNAPSTPGQTVTITLQNAAAYCALGATTSITITAS</sequence>
<dbReference type="RefSeq" id="WP_183394672.1">
    <property type="nucleotide sequence ID" value="NZ_JACIDR010000002.1"/>
</dbReference>
<reference evidence="2 3" key="1">
    <citation type="submission" date="2020-08" db="EMBL/GenBank/DDBJ databases">
        <title>Genomic Encyclopedia of Type Strains, Phase IV (KMG-IV): sequencing the most valuable type-strain genomes for metagenomic binning, comparative biology and taxonomic classification.</title>
        <authorList>
            <person name="Goeker M."/>
        </authorList>
    </citation>
    <scope>NUCLEOTIDE SEQUENCE [LARGE SCALE GENOMIC DNA]</scope>
    <source>
        <strain evidence="2 3">DSM 25481</strain>
    </source>
</reference>
<name>A0A7W6CYV6_9HYPH</name>
<dbReference type="EMBL" id="JACIDR010000002">
    <property type="protein sequence ID" value="MBB3972789.1"/>
    <property type="molecule type" value="Genomic_DNA"/>
</dbReference>
<evidence type="ECO:0000313" key="2">
    <source>
        <dbReference type="EMBL" id="MBB3972789.1"/>
    </source>
</evidence>
<evidence type="ECO:0008006" key="4">
    <source>
        <dbReference type="Google" id="ProtNLM"/>
    </source>
</evidence>
<dbReference type="SUPFAM" id="SSF56300">
    <property type="entry name" value="Metallo-dependent phosphatases"/>
    <property type="match status" value="1"/>
</dbReference>
<dbReference type="InterPro" id="IPR038607">
    <property type="entry name" value="PhoD-like_sf"/>
</dbReference>
<feature type="region of interest" description="Disordered" evidence="1">
    <location>
        <begin position="76"/>
        <end position="101"/>
    </location>
</feature>
<proteinExistence type="predicted"/>
<protein>
    <recommendedName>
        <fullName evidence="4">PhoD-like phosphatase metallophosphatase domain-containing protein</fullName>
    </recommendedName>
</protein>
<accession>A0A7W6CYV6</accession>
<dbReference type="Gene3D" id="3.60.21.70">
    <property type="entry name" value="PhoD-like phosphatase"/>
    <property type="match status" value="1"/>
</dbReference>
<keyword evidence="3" id="KW-1185">Reference proteome</keyword>
<evidence type="ECO:0000313" key="3">
    <source>
        <dbReference type="Proteomes" id="UP000528964"/>
    </source>
</evidence>
<dbReference type="InterPro" id="IPR029052">
    <property type="entry name" value="Metallo-depent_PP-like"/>
</dbReference>
<dbReference type="AlphaFoldDB" id="A0A7W6CYV6"/>
<comment type="caution">
    <text evidence="2">The sequence shown here is derived from an EMBL/GenBank/DDBJ whole genome shotgun (WGS) entry which is preliminary data.</text>
</comment>
<evidence type="ECO:0000256" key="1">
    <source>
        <dbReference type="SAM" id="MobiDB-lite"/>
    </source>
</evidence>